<feature type="transmembrane region" description="Helical" evidence="8">
    <location>
        <begin position="629"/>
        <end position="650"/>
    </location>
</feature>
<keyword evidence="4" id="KW-1003">Cell membrane</keyword>
<sequence length="657" mass="65697">MARPAFMIWAGLAMLAAGLSVLAATAPFSADPVLDAIIRWHGVLPRVAISIIAGAALGLSGLLLQRVLRNPLAEPTTLGISSGAQLALVAATLFAPKLLAGSREPVAFAGGIAAVTLVLALTWRRGLQPVSVVLAGMMITLVAGAASAALILGQGQYMMSLFIWGGGALGQQSWGPALGLLLRLVVAALVALLLLRPLAVLGLDDAAARGLGLSITRARLAVVAVATALASSVVAEIGIIGFVGLAAPALARTGGARTPRQMLLAAPLIGAVLLWLTDGVVQCLAAHDLDGLPTGAATALLGAPLLLWLLPRLRMIERPADRAPARTGRTSGHPPRVLALLGGLVLGLVALGLALGRSGTGMDGAGGGLHLATGALFADLLPWRLPRLAVAAAAGAMLAAAGTILQRVTANPLASPDVLGVGAGAGLGLAVVLLTLPAAGMGARLGGAAIGAVLVLGFILWLARRSGFAAERLLLAGLATAALCNAVLIAVVATGGFRAFALLGWLSGSTAAVTPGDAWMTGIAAVVLILPLALAGRWLALLPLGPVVARAAGLDVGQSRMVLVLAAALLTAAAALQIGPLGFVGLIAPHAARLLGLRRPLHQLAGAVLIGVALMVVADWLARMAAFPYQLPVGLFASILGGPYLIWLLGRGRGGGP</sequence>
<evidence type="ECO:0000256" key="7">
    <source>
        <dbReference type="ARBA" id="ARBA00023136"/>
    </source>
</evidence>
<feature type="transmembrane region" description="Helical" evidence="8">
    <location>
        <begin position="337"/>
        <end position="355"/>
    </location>
</feature>
<keyword evidence="3" id="KW-0813">Transport</keyword>
<gene>
    <name evidence="10" type="primary">fhuB</name>
    <name evidence="10" type="ORF">WG926_15595</name>
</gene>
<feature type="transmembrane region" description="Helical" evidence="8">
    <location>
        <begin position="76"/>
        <end position="94"/>
    </location>
</feature>
<dbReference type="EMBL" id="JBBKTW010000005">
    <property type="protein sequence ID" value="MEN2989740.1"/>
    <property type="molecule type" value="Genomic_DNA"/>
</dbReference>
<dbReference type="PANTHER" id="PTHR30472:SF37">
    <property type="entry name" value="FE(3+) DICITRATE TRANSPORT SYSTEM PERMEASE PROTEIN FECD-RELATED"/>
    <property type="match status" value="1"/>
</dbReference>
<dbReference type="Pfam" id="PF01032">
    <property type="entry name" value="FecCD"/>
    <property type="match status" value="2"/>
</dbReference>
<feature type="transmembrane region" description="Helical" evidence="8">
    <location>
        <begin position="475"/>
        <end position="506"/>
    </location>
</feature>
<evidence type="ECO:0000313" key="10">
    <source>
        <dbReference type="EMBL" id="MEN2989740.1"/>
    </source>
</evidence>
<organism evidence="10 11">
    <name type="scientific">Tistrella arctica</name>
    <dbReference type="NCBI Taxonomy" id="3133430"/>
    <lineage>
        <taxon>Bacteria</taxon>
        <taxon>Pseudomonadati</taxon>
        <taxon>Pseudomonadota</taxon>
        <taxon>Alphaproteobacteria</taxon>
        <taxon>Geminicoccales</taxon>
        <taxon>Geminicoccaceae</taxon>
        <taxon>Tistrella</taxon>
    </lineage>
</organism>
<dbReference type="SUPFAM" id="SSF81345">
    <property type="entry name" value="ABC transporter involved in vitamin B12 uptake, BtuC"/>
    <property type="match status" value="2"/>
</dbReference>
<evidence type="ECO:0000256" key="3">
    <source>
        <dbReference type="ARBA" id="ARBA00022448"/>
    </source>
</evidence>
<feature type="chain" id="PRO_5047064293" evidence="9">
    <location>
        <begin position="24"/>
        <end position="657"/>
    </location>
</feature>
<feature type="transmembrane region" description="Helical" evidence="8">
    <location>
        <begin position="518"/>
        <end position="540"/>
    </location>
</feature>
<evidence type="ECO:0000256" key="4">
    <source>
        <dbReference type="ARBA" id="ARBA00022475"/>
    </source>
</evidence>
<comment type="subcellular location">
    <subcellularLocation>
        <location evidence="1">Cell membrane</location>
        <topology evidence="1">Multi-pass membrane protein</topology>
    </subcellularLocation>
</comment>
<keyword evidence="5 8" id="KW-0812">Transmembrane</keyword>
<dbReference type="CDD" id="cd06550">
    <property type="entry name" value="TM_ABC_iron-siderophores_like"/>
    <property type="match status" value="1"/>
</dbReference>
<comment type="caution">
    <text evidence="10">The sequence shown here is derived from an EMBL/GenBank/DDBJ whole genome shotgun (WGS) entry which is preliminary data.</text>
</comment>
<proteinExistence type="inferred from homology"/>
<feature type="transmembrane region" description="Helical" evidence="8">
    <location>
        <begin position="418"/>
        <end position="439"/>
    </location>
</feature>
<evidence type="ECO:0000256" key="5">
    <source>
        <dbReference type="ARBA" id="ARBA00022692"/>
    </source>
</evidence>
<keyword evidence="6 8" id="KW-1133">Transmembrane helix</keyword>
<evidence type="ECO:0000256" key="8">
    <source>
        <dbReference type="SAM" id="Phobius"/>
    </source>
</evidence>
<feature type="transmembrane region" description="Helical" evidence="8">
    <location>
        <begin position="600"/>
        <end position="622"/>
    </location>
</feature>
<accession>A0ABU9YLR7</accession>
<evidence type="ECO:0000313" key="11">
    <source>
        <dbReference type="Proteomes" id="UP001413721"/>
    </source>
</evidence>
<reference evidence="10 11" key="1">
    <citation type="submission" date="2024-03" db="EMBL/GenBank/DDBJ databases">
        <title>High-quality draft genome sequencing of Tistrella sp. BH-R2-4.</title>
        <authorList>
            <person name="Dong C."/>
        </authorList>
    </citation>
    <scope>NUCLEOTIDE SEQUENCE [LARGE SCALE GENOMIC DNA]</scope>
    <source>
        <strain evidence="10 11">BH-R2-4</strain>
    </source>
</reference>
<protein>
    <submittedName>
        <fullName evidence="10">Fe(3+)-hydroxamate ABC transporter permease FhuB</fullName>
    </submittedName>
</protein>
<dbReference type="RefSeq" id="WP_345937710.1">
    <property type="nucleotide sequence ID" value="NZ_JBBKTW010000005.1"/>
</dbReference>
<evidence type="ECO:0000256" key="1">
    <source>
        <dbReference type="ARBA" id="ARBA00004651"/>
    </source>
</evidence>
<dbReference type="InterPro" id="IPR000522">
    <property type="entry name" value="ABC_transptr_permease_BtuC"/>
</dbReference>
<dbReference type="Gene3D" id="1.10.3470.10">
    <property type="entry name" value="ABC transporter involved in vitamin B12 uptake, BtuC"/>
    <property type="match status" value="2"/>
</dbReference>
<feature type="transmembrane region" description="Helical" evidence="8">
    <location>
        <begin position="445"/>
        <end position="463"/>
    </location>
</feature>
<comment type="similarity">
    <text evidence="2">Belongs to the binding-protein-dependent transport system permease family. FecCD subfamily.</text>
</comment>
<feature type="transmembrane region" description="Helical" evidence="8">
    <location>
        <begin position="173"/>
        <end position="195"/>
    </location>
</feature>
<feature type="transmembrane region" description="Helical" evidence="8">
    <location>
        <begin position="388"/>
        <end position="406"/>
    </location>
</feature>
<feature type="transmembrane region" description="Helical" evidence="8">
    <location>
        <begin position="130"/>
        <end position="153"/>
    </location>
</feature>
<evidence type="ECO:0000256" key="6">
    <source>
        <dbReference type="ARBA" id="ARBA00022989"/>
    </source>
</evidence>
<evidence type="ECO:0000256" key="9">
    <source>
        <dbReference type="SAM" id="SignalP"/>
    </source>
</evidence>
<feature type="transmembrane region" description="Helical" evidence="8">
    <location>
        <begin position="47"/>
        <end position="64"/>
    </location>
</feature>
<dbReference type="PANTHER" id="PTHR30472">
    <property type="entry name" value="FERRIC ENTEROBACTIN TRANSPORT SYSTEM PERMEASE PROTEIN"/>
    <property type="match status" value="1"/>
</dbReference>
<feature type="signal peptide" evidence="9">
    <location>
        <begin position="1"/>
        <end position="23"/>
    </location>
</feature>
<keyword evidence="11" id="KW-1185">Reference proteome</keyword>
<name>A0ABU9YLR7_9PROT</name>
<dbReference type="NCBIfam" id="NF007866">
    <property type="entry name" value="PRK10577.1-2"/>
    <property type="match status" value="1"/>
</dbReference>
<evidence type="ECO:0000256" key="2">
    <source>
        <dbReference type="ARBA" id="ARBA00007935"/>
    </source>
</evidence>
<feature type="transmembrane region" description="Helical" evidence="8">
    <location>
        <begin position="561"/>
        <end position="588"/>
    </location>
</feature>
<dbReference type="InterPro" id="IPR037294">
    <property type="entry name" value="ABC_BtuC-like"/>
</dbReference>
<feature type="transmembrane region" description="Helical" evidence="8">
    <location>
        <begin position="291"/>
        <end position="310"/>
    </location>
</feature>
<dbReference type="Proteomes" id="UP001413721">
    <property type="component" value="Unassembled WGS sequence"/>
</dbReference>
<keyword evidence="9" id="KW-0732">Signal</keyword>
<keyword evidence="7 8" id="KW-0472">Membrane</keyword>
<feature type="transmembrane region" description="Helical" evidence="8">
    <location>
        <begin position="106"/>
        <end position="123"/>
    </location>
</feature>